<name>A0A8B6DKP6_MYTGA</name>
<proteinExistence type="predicted"/>
<reference evidence="1" key="1">
    <citation type="submission" date="2018-11" db="EMBL/GenBank/DDBJ databases">
        <authorList>
            <person name="Alioto T."/>
            <person name="Alioto T."/>
        </authorList>
    </citation>
    <scope>NUCLEOTIDE SEQUENCE</scope>
</reference>
<gene>
    <name evidence="1" type="ORF">MGAL_10B022563</name>
</gene>
<dbReference type="EMBL" id="UYJE01003594">
    <property type="protein sequence ID" value="VDI20633.1"/>
    <property type="molecule type" value="Genomic_DNA"/>
</dbReference>
<protein>
    <submittedName>
        <fullName evidence="1">Uncharacterized protein</fullName>
    </submittedName>
</protein>
<dbReference type="Gene3D" id="2.60.40.10">
    <property type="entry name" value="Immunoglobulins"/>
    <property type="match status" value="1"/>
</dbReference>
<sequence length="131" mass="14736">MLNYHVCIAEAYAREIHMTNISEVIGTNDIKLKCSYTTDPNDRVSGVTFLAVNDTTDKFDAIAESTVFSSQPELFAYGVYLFGSANITKFSDEVVLTFNDLKCKHERSYRCMLSVHNTSPTNSTPMQLFVQ</sequence>
<keyword evidence="2" id="KW-1185">Reference proteome</keyword>
<accession>A0A8B6DKP6</accession>
<feature type="non-terminal residue" evidence="1">
    <location>
        <position position="131"/>
    </location>
</feature>
<dbReference type="InterPro" id="IPR013783">
    <property type="entry name" value="Ig-like_fold"/>
</dbReference>
<evidence type="ECO:0000313" key="1">
    <source>
        <dbReference type="EMBL" id="VDI20633.1"/>
    </source>
</evidence>
<dbReference type="Proteomes" id="UP000596742">
    <property type="component" value="Unassembled WGS sequence"/>
</dbReference>
<dbReference type="AlphaFoldDB" id="A0A8B6DKP6"/>
<organism evidence="1 2">
    <name type="scientific">Mytilus galloprovincialis</name>
    <name type="common">Mediterranean mussel</name>
    <dbReference type="NCBI Taxonomy" id="29158"/>
    <lineage>
        <taxon>Eukaryota</taxon>
        <taxon>Metazoa</taxon>
        <taxon>Spiralia</taxon>
        <taxon>Lophotrochozoa</taxon>
        <taxon>Mollusca</taxon>
        <taxon>Bivalvia</taxon>
        <taxon>Autobranchia</taxon>
        <taxon>Pteriomorphia</taxon>
        <taxon>Mytilida</taxon>
        <taxon>Mytiloidea</taxon>
        <taxon>Mytilidae</taxon>
        <taxon>Mytilinae</taxon>
        <taxon>Mytilus</taxon>
    </lineage>
</organism>
<evidence type="ECO:0000313" key="2">
    <source>
        <dbReference type="Proteomes" id="UP000596742"/>
    </source>
</evidence>
<comment type="caution">
    <text evidence="1">The sequence shown here is derived from an EMBL/GenBank/DDBJ whole genome shotgun (WGS) entry which is preliminary data.</text>
</comment>